<dbReference type="Proteomes" id="UP000282574">
    <property type="component" value="Unassembled WGS sequence"/>
</dbReference>
<evidence type="ECO:0000313" key="3">
    <source>
        <dbReference type="Proteomes" id="UP000282574"/>
    </source>
</evidence>
<evidence type="ECO:0000259" key="1">
    <source>
        <dbReference type="Pfam" id="PF09557"/>
    </source>
</evidence>
<dbReference type="Pfam" id="PF09557">
    <property type="entry name" value="DUF2382"/>
    <property type="match status" value="1"/>
</dbReference>
<comment type="caution">
    <text evidence="2">The sequence shown here is derived from an EMBL/GenBank/DDBJ whole genome shotgun (WGS) entry which is preliminary data.</text>
</comment>
<dbReference type="AlphaFoldDB" id="A0AB37UCT5"/>
<dbReference type="EMBL" id="RSCK01000069">
    <property type="protein sequence ID" value="RUT06304.1"/>
    <property type="molecule type" value="Genomic_DNA"/>
</dbReference>
<sequence length="271" mass="30743">MQGDRIGIVKDIIVDRQQQLQLIVSSKVGNLASNLQINSKQIRKIEVADKVVAVDFTFVPEEIERVTQEPDRELHSSSSQDIMMTGDRLEVATSEPLVRQLEVVPPELSVPMTSEIDNQANTQLSSSQDLSTEEIIKLLAERVVVERKKRKVGEVIVRKEIETRMVEVPVRYEKLIVEQVNPEHKQIAEINLGQETLADRKLNSWSVGEKNQSVGELTVTGRFDSPKVASLLLNAIARERQHGCQQIRVEIVVDSPEKQKLYQEWCDRCSQ</sequence>
<keyword evidence="3" id="KW-1185">Reference proteome</keyword>
<gene>
    <name evidence="2" type="ORF">DSM107010_53080</name>
</gene>
<feature type="domain" description="DUF2382" evidence="1">
    <location>
        <begin position="136"/>
        <end position="185"/>
    </location>
</feature>
<reference evidence="2 3" key="1">
    <citation type="journal article" date="2019" name="Genome Biol. Evol.">
        <title>Day and night: Metabolic profiles and evolutionary relationships of six axenic non-marine cyanobacteria.</title>
        <authorList>
            <person name="Will S.E."/>
            <person name="Henke P."/>
            <person name="Boedeker C."/>
            <person name="Huang S."/>
            <person name="Brinkmann H."/>
            <person name="Rohde M."/>
            <person name="Jarek M."/>
            <person name="Friedl T."/>
            <person name="Seufert S."/>
            <person name="Schumacher M."/>
            <person name="Overmann J."/>
            <person name="Neumann-Schaal M."/>
            <person name="Petersen J."/>
        </authorList>
    </citation>
    <scope>NUCLEOTIDE SEQUENCE [LARGE SCALE GENOMIC DNA]</scope>
    <source>
        <strain evidence="2 3">SAG 39.79</strain>
    </source>
</reference>
<organism evidence="2 3">
    <name type="scientific">Chroococcidiopsis cubana SAG 39.79</name>
    <dbReference type="NCBI Taxonomy" id="388085"/>
    <lineage>
        <taxon>Bacteria</taxon>
        <taxon>Bacillati</taxon>
        <taxon>Cyanobacteriota</taxon>
        <taxon>Cyanophyceae</taxon>
        <taxon>Chroococcidiopsidales</taxon>
        <taxon>Chroococcidiopsidaceae</taxon>
        <taxon>Chroococcidiopsis</taxon>
    </lineage>
</organism>
<name>A0AB37UCT5_9CYAN</name>
<proteinExistence type="predicted"/>
<protein>
    <recommendedName>
        <fullName evidence="1">DUF2382 domain-containing protein</fullName>
    </recommendedName>
</protein>
<dbReference type="InterPro" id="IPR019060">
    <property type="entry name" value="DUF2382"/>
</dbReference>
<accession>A0AB37UCT5</accession>
<evidence type="ECO:0000313" key="2">
    <source>
        <dbReference type="EMBL" id="RUT06304.1"/>
    </source>
</evidence>